<protein>
    <recommendedName>
        <fullName evidence="1">peptide chain release factor N(5)-glutamine methyltransferase</fullName>
        <ecNumber evidence="1">2.1.1.297</ecNumber>
    </recommendedName>
</protein>
<organism evidence="7 8">
    <name type="scientific">Paenibacillus roseopurpureus</name>
    <dbReference type="NCBI Taxonomy" id="2918901"/>
    <lineage>
        <taxon>Bacteria</taxon>
        <taxon>Bacillati</taxon>
        <taxon>Bacillota</taxon>
        <taxon>Bacilli</taxon>
        <taxon>Bacillales</taxon>
        <taxon>Paenibacillaceae</taxon>
        <taxon>Paenibacillus</taxon>
    </lineage>
</organism>
<evidence type="ECO:0000256" key="5">
    <source>
        <dbReference type="ARBA" id="ARBA00048391"/>
    </source>
</evidence>
<keyword evidence="4" id="KW-0949">S-adenosyl-L-methionine</keyword>
<feature type="domain" description="Methyltransferase small" evidence="6">
    <location>
        <begin position="96"/>
        <end position="196"/>
    </location>
</feature>
<dbReference type="PANTHER" id="PTHR18895:SF74">
    <property type="entry name" value="MTRF1L RELEASE FACTOR GLUTAMINE METHYLTRANSFERASE"/>
    <property type="match status" value="1"/>
</dbReference>
<evidence type="ECO:0000256" key="1">
    <source>
        <dbReference type="ARBA" id="ARBA00012771"/>
    </source>
</evidence>
<dbReference type="InterPro" id="IPR007848">
    <property type="entry name" value="Small_mtfrase_dom"/>
</dbReference>
<evidence type="ECO:0000256" key="4">
    <source>
        <dbReference type="ARBA" id="ARBA00022691"/>
    </source>
</evidence>
<gene>
    <name evidence="7" type="ORF">MJB10_04190</name>
</gene>
<evidence type="ECO:0000259" key="6">
    <source>
        <dbReference type="Pfam" id="PF05175"/>
    </source>
</evidence>
<evidence type="ECO:0000313" key="7">
    <source>
        <dbReference type="EMBL" id="WNR45345.1"/>
    </source>
</evidence>
<evidence type="ECO:0000313" key="8">
    <source>
        <dbReference type="Proteomes" id="UP001304650"/>
    </source>
</evidence>
<name>A0AA96LP40_9BACL</name>
<dbReference type="AlphaFoldDB" id="A0AA96LP40"/>
<reference evidence="7" key="1">
    <citation type="submission" date="2022-02" db="EMBL/GenBank/DDBJ databases">
        <title>Paenibacillus sp. MBLB1832 Whole Genome Shotgun Sequencing.</title>
        <authorList>
            <person name="Hwang C.Y."/>
            <person name="Cho E.-S."/>
            <person name="Seo M.-J."/>
        </authorList>
    </citation>
    <scope>NUCLEOTIDE SEQUENCE</scope>
    <source>
        <strain evidence="7">MBLB1832</strain>
    </source>
</reference>
<proteinExistence type="predicted"/>
<dbReference type="GO" id="GO:0102559">
    <property type="term" value="F:peptide chain release factor N(5)-glutamine methyltransferase activity"/>
    <property type="evidence" value="ECO:0007669"/>
    <property type="project" value="UniProtKB-EC"/>
</dbReference>
<dbReference type="Pfam" id="PF05175">
    <property type="entry name" value="MTS"/>
    <property type="match status" value="1"/>
</dbReference>
<dbReference type="InterPro" id="IPR022446">
    <property type="entry name" value="MeTrfrase_put"/>
</dbReference>
<evidence type="ECO:0000256" key="2">
    <source>
        <dbReference type="ARBA" id="ARBA00022603"/>
    </source>
</evidence>
<dbReference type="CDD" id="cd02440">
    <property type="entry name" value="AdoMet_MTases"/>
    <property type="match status" value="1"/>
</dbReference>
<keyword evidence="3" id="KW-0808">Transferase</keyword>
<dbReference type="SUPFAM" id="SSF53335">
    <property type="entry name" value="S-adenosyl-L-methionine-dependent methyltransferases"/>
    <property type="match status" value="1"/>
</dbReference>
<dbReference type="Proteomes" id="UP001304650">
    <property type="component" value="Chromosome"/>
</dbReference>
<dbReference type="EMBL" id="CP130319">
    <property type="protein sequence ID" value="WNR45345.1"/>
    <property type="molecule type" value="Genomic_DNA"/>
</dbReference>
<dbReference type="NCBIfam" id="TIGR00536">
    <property type="entry name" value="hemK_fam"/>
    <property type="match status" value="1"/>
</dbReference>
<sequence>MNYRADGCAISKTVVTRLRAAGCVYAEDEALLLMSSSTNAADLAQMVDKRVAGFPLEHIFGWAEFCGLRVALDPSVFVPRQRTEFLVGQAVALTQPGDVVVDMCCGSGALGLVLADRIERIQLHAVDIDPAAVACARRNLHFAECIVYEGDLYDPLPIQLHNRVNVMIANAPYVPTGSIKFMPMEARVHEARIALDGGKDGLDVQRRIVTEASRWLADGGFLLVETSERQAPLAVELFDHYGLRPKWVRSEELDANVIIGAWKERAF</sequence>
<dbReference type="InterPro" id="IPR029063">
    <property type="entry name" value="SAM-dependent_MTases_sf"/>
</dbReference>
<dbReference type="InterPro" id="IPR050320">
    <property type="entry name" value="N5-glutamine_MTase"/>
</dbReference>
<dbReference type="Gene3D" id="3.40.50.150">
    <property type="entry name" value="Vaccinia Virus protein VP39"/>
    <property type="match status" value="1"/>
</dbReference>
<dbReference type="RefSeq" id="WP_314802015.1">
    <property type="nucleotide sequence ID" value="NZ_CP130319.1"/>
</dbReference>
<evidence type="ECO:0000256" key="3">
    <source>
        <dbReference type="ARBA" id="ARBA00022679"/>
    </source>
</evidence>
<dbReference type="InterPro" id="IPR004556">
    <property type="entry name" value="HemK-like"/>
</dbReference>
<dbReference type="KEGG" id="proo:MJB10_04190"/>
<dbReference type="GO" id="GO:0032259">
    <property type="term" value="P:methylation"/>
    <property type="evidence" value="ECO:0007669"/>
    <property type="project" value="UniProtKB-KW"/>
</dbReference>
<dbReference type="PANTHER" id="PTHR18895">
    <property type="entry name" value="HEMK METHYLTRANSFERASE"/>
    <property type="match status" value="1"/>
</dbReference>
<keyword evidence="2" id="KW-0489">Methyltransferase</keyword>
<dbReference type="NCBIfam" id="TIGR03704">
    <property type="entry name" value="PrmC_rel_meth"/>
    <property type="match status" value="1"/>
</dbReference>
<accession>A0AA96LP40</accession>
<comment type="catalytic activity">
    <reaction evidence="5">
        <text>L-glutaminyl-[peptide chain release factor] + S-adenosyl-L-methionine = N(5)-methyl-L-glutaminyl-[peptide chain release factor] + S-adenosyl-L-homocysteine + H(+)</text>
        <dbReference type="Rhea" id="RHEA:42896"/>
        <dbReference type="Rhea" id="RHEA-COMP:10271"/>
        <dbReference type="Rhea" id="RHEA-COMP:10272"/>
        <dbReference type="ChEBI" id="CHEBI:15378"/>
        <dbReference type="ChEBI" id="CHEBI:30011"/>
        <dbReference type="ChEBI" id="CHEBI:57856"/>
        <dbReference type="ChEBI" id="CHEBI:59789"/>
        <dbReference type="ChEBI" id="CHEBI:61891"/>
        <dbReference type="EC" id="2.1.1.297"/>
    </reaction>
</comment>
<dbReference type="EC" id="2.1.1.297" evidence="1"/>
<keyword evidence="8" id="KW-1185">Reference proteome</keyword>